<keyword evidence="2" id="KW-0678">Repressor</keyword>
<feature type="compositionally biased region" description="Basic and acidic residues" evidence="6">
    <location>
        <begin position="398"/>
        <end position="410"/>
    </location>
</feature>
<evidence type="ECO:0000313" key="8">
    <source>
        <dbReference type="Proteomes" id="UP000827284"/>
    </source>
</evidence>
<dbReference type="OrthoDB" id="20886at2759"/>
<feature type="region of interest" description="Disordered" evidence="6">
    <location>
        <begin position="624"/>
        <end position="655"/>
    </location>
</feature>
<feature type="compositionally biased region" description="Acidic residues" evidence="6">
    <location>
        <begin position="291"/>
        <end position="317"/>
    </location>
</feature>
<reference evidence="7" key="1">
    <citation type="submission" date="2021-11" db="EMBL/GenBank/DDBJ databases">
        <authorList>
            <person name="Herlambang A."/>
            <person name="Guo Y."/>
            <person name="Takashima Y."/>
            <person name="Nishizawa T."/>
        </authorList>
    </citation>
    <scope>NUCLEOTIDE SEQUENCE</scope>
    <source>
        <strain evidence="7">E1425</strain>
    </source>
</reference>
<feature type="compositionally biased region" description="Acidic residues" evidence="6">
    <location>
        <begin position="425"/>
        <end position="438"/>
    </location>
</feature>
<keyword evidence="5" id="KW-0539">Nucleus</keyword>
<feature type="compositionally biased region" description="Low complexity" evidence="6">
    <location>
        <begin position="176"/>
        <end position="194"/>
    </location>
</feature>
<evidence type="ECO:0000256" key="6">
    <source>
        <dbReference type="SAM" id="MobiDB-lite"/>
    </source>
</evidence>
<comment type="caution">
    <text evidence="7">The sequence shown here is derived from an EMBL/GenBank/DDBJ whole genome shotgun (WGS) entry which is preliminary data.</text>
</comment>
<dbReference type="GO" id="GO:0005654">
    <property type="term" value="C:nucleoplasm"/>
    <property type="evidence" value="ECO:0007669"/>
    <property type="project" value="UniProtKB-ARBA"/>
</dbReference>
<dbReference type="Pfam" id="PF08598">
    <property type="entry name" value="Sds3"/>
    <property type="match status" value="1"/>
</dbReference>
<organism evidence="7 8">
    <name type="scientific">Entomortierella parvispora</name>
    <dbReference type="NCBI Taxonomy" id="205924"/>
    <lineage>
        <taxon>Eukaryota</taxon>
        <taxon>Fungi</taxon>
        <taxon>Fungi incertae sedis</taxon>
        <taxon>Mucoromycota</taxon>
        <taxon>Mortierellomycotina</taxon>
        <taxon>Mortierellomycetes</taxon>
        <taxon>Mortierellales</taxon>
        <taxon>Mortierellaceae</taxon>
        <taxon>Entomortierella</taxon>
    </lineage>
</organism>
<feature type="compositionally biased region" description="Polar residues" evidence="6">
    <location>
        <begin position="278"/>
        <end position="287"/>
    </location>
</feature>
<protein>
    <recommendedName>
        <fullName evidence="9">Sds3-like-domain-containing protein</fullName>
    </recommendedName>
</protein>
<evidence type="ECO:0000256" key="1">
    <source>
        <dbReference type="ARBA" id="ARBA00004123"/>
    </source>
</evidence>
<feature type="compositionally biased region" description="Basic and acidic residues" evidence="6">
    <location>
        <begin position="100"/>
        <end position="110"/>
    </location>
</feature>
<proteinExistence type="predicted"/>
<feature type="compositionally biased region" description="Acidic residues" evidence="6">
    <location>
        <begin position="133"/>
        <end position="171"/>
    </location>
</feature>
<dbReference type="Proteomes" id="UP000827284">
    <property type="component" value="Unassembled WGS sequence"/>
</dbReference>
<reference evidence="7" key="2">
    <citation type="journal article" date="2022" name="Microbiol. Resour. Announc.">
        <title>Whole-Genome Sequence of Entomortierella parvispora E1425, a Mucoromycotan Fungus Associated with Burkholderiaceae-Related Endosymbiotic Bacteria.</title>
        <authorList>
            <person name="Herlambang A."/>
            <person name="Guo Y."/>
            <person name="Takashima Y."/>
            <person name="Narisawa K."/>
            <person name="Ohta H."/>
            <person name="Nishizawa T."/>
        </authorList>
    </citation>
    <scope>NUCLEOTIDE SEQUENCE</scope>
    <source>
        <strain evidence="7">E1425</strain>
    </source>
</reference>
<dbReference type="SMART" id="SM01401">
    <property type="entry name" value="Sds3"/>
    <property type="match status" value="1"/>
</dbReference>
<feature type="compositionally biased region" description="Polar residues" evidence="6">
    <location>
        <begin position="378"/>
        <end position="390"/>
    </location>
</feature>
<feature type="compositionally biased region" description="Basic and acidic residues" evidence="6">
    <location>
        <begin position="350"/>
        <end position="370"/>
    </location>
</feature>
<keyword evidence="8" id="KW-1185">Reference proteome</keyword>
<gene>
    <name evidence="7" type="ORF">EMPS_08756</name>
</gene>
<feature type="region of interest" description="Disordered" evidence="6">
    <location>
        <begin position="1"/>
        <end position="440"/>
    </location>
</feature>
<feature type="compositionally biased region" description="Acidic residues" evidence="6">
    <location>
        <begin position="198"/>
        <end position="210"/>
    </location>
</feature>
<dbReference type="InterPro" id="IPR013907">
    <property type="entry name" value="Sds3"/>
</dbReference>
<evidence type="ECO:0000256" key="3">
    <source>
        <dbReference type="ARBA" id="ARBA00023015"/>
    </source>
</evidence>
<dbReference type="EMBL" id="BQFW01000012">
    <property type="protein sequence ID" value="GJJ76397.1"/>
    <property type="molecule type" value="Genomic_DNA"/>
</dbReference>
<evidence type="ECO:0000256" key="5">
    <source>
        <dbReference type="ARBA" id="ARBA00023242"/>
    </source>
</evidence>
<dbReference type="GO" id="GO:0010468">
    <property type="term" value="P:regulation of gene expression"/>
    <property type="evidence" value="ECO:0007669"/>
    <property type="project" value="UniProtKB-ARBA"/>
</dbReference>
<dbReference type="AlphaFoldDB" id="A0A9P3HHG4"/>
<feature type="compositionally biased region" description="Acidic residues" evidence="6">
    <location>
        <begin position="233"/>
        <end position="265"/>
    </location>
</feature>
<accession>A0A9P3HHG4</accession>
<dbReference type="Gene3D" id="1.20.5.1500">
    <property type="match status" value="1"/>
</dbReference>
<name>A0A9P3HHG4_9FUNG</name>
<sequence>MLEAPTLRTRKQSMLPSDLKGNALKDKSSTPNGTGGVSPTKREPSPTGNQDSSNTDDDPNASNDHVQADMTEEADEAMAEAGRSPPVETDEQVKGASLSGKEDPIEEKDPTQPLDSEFGDSQTDDTPAATPTDADEDKDRDDSTEGIEADQGEDGEEAEEGEFTDDGEVANDDSHQGQADGLDLLAAAEASIALAEKDQDEDAVMAEPDEVGTPTEQSAESEIDSQQERTDGSDEEEENDEDEDKMNDNEDQEDEEDNEDEEEAETPAAVVDFKKPSLLSQKPTLNRPQLIEEEKDSGDELSDLSEFDDTDDSDEEESTKATSEAASTPKAPSTSQINTRPSLGGRRKSLRETSRERREQEQERVKRERQDEEDDGDSSTNERPVSNRASQSKRHRRLSEIRHDEERDSGSDATEGEDQERKTAEEEEEEEEEVEEDAEVKLKQKQALDALSSIEEEFANLRDRMYDERMRELDKEVEMINEGTHPELSSLMREIEDKRHQRLRVAKAWRTHLGEIAQCQFEITEYQAHCTYQSTKRTARTDMARELGRKQRKLILELTLSSDTRRKNVTAEKQTLVRARKQRKYEVQEIRLLKERSGVPVTPMPPMLTHEELDEDFQSMGLARPVAPPSQPASSFDHVGGHHHSSSSRIGGSSMASSIGQRGGHFIDHRSHARPDVEIYVDGSRCMIDGIWYRPNDTVVVLDAAIGQYQAKYLFLADDEVMLQKTDGTKTRIHLDLFRVRKLYMQPKA</sequence>
<feature type="compositionally biased region" description="Low complexity" evidence="6">
    <location>
        <begin position="320"/>
        <end position="335"/>
    </location>
</feature>
<comment type="subcellular location">
    <subcellularLocation>
        <location evidence="1">Nucleus</location>
    </subcellularLocation>
</comment>
<evidence type="ECO:0008006" key="9">
    <source>
        <dbReference type="Google" id="ProtNLM"/>
    </source>
</evidence>
<evidence type="ECO:0000256" key="4">
    <source>
        <dbReference type="ARBA" id="ARBA00023163"/>
    </source>
</evidence>
<keyword evidence="4" id="KW-0804">Transcription</keyword>
<evidence type="ECO:0000256" key="2">
    <source>
        <dbReference type="ARBA" id="ARBA00022491"/>
    </source>
</evidence>
<keyword evidence="3" id="KW-0805">Transcription regulation</keyword>
<evidence type="ECO:0000313" key="7">
    <source>
        <dbReference type="EMBL" id="GJJ76397.1"/>
    </source>
</evidence>